<evidence type="ECO:0000256" key="6">
    <source>
        <dbReference type="RuleBase" id="RU000481"/>
    </source>
</evidence>
<dbReference type="PROSITE" id="PS00105">
    <property type="entry name" value="AA_TRANSFER_CLASS_1"/>
    <property type="match status" value="1"/>
</dbReference>
<protein>
    <recommendedName>
        <fullName evidence="6">Aminotransferase</fullName>
        <ecNumber evidence="6">2.6.1.-</ecNumber>
    </recommendedName>
</protein>
<comment type="similarity">
    <text evidence="2 6">Belongs to the class-I pyridoxal-phosphate-dependent aminotransferase family.</text>
</comment>
<keyword evidence="5" id="KW-0663">Pyridoxal phosphate</keyword>
<dbReference type="InterPro" id="IPR015422">
    <property type="entry name" value="PyrdxlP-dep_Trfase_small"/>
</dbReference>
<dbReference type="GO" id="GO:0008483">
    <property type="term" value="F:transaminase activity"/>
    <property type="evidence" value="ECO:0007669"/>
    <property type="project" value="UniProtKB-KW"/>
</dbReference>
<dbReference type="AlphaFoldDB" id="A0AAE4I117"/>
<comment type="caution">
    <text evidence="8">The sequence shown here is derived from an EMBL/GenBank/DDBJ whole genome shotgun (WGS) entry which is preliminary data.</text>
</comment>
<dbReference type="PANTHER" id="PTHR46383">
    <property type="entry name" value="ASPARTATE AMINOTRANSFERASE"/>
    <property type="match status" value="1"/>
</dbReference>
<feature type="domain" description="Aminotransferase class I/classII large" evidence="7">
    <location>
        <begin position="29"/>
        <end position="379"/>
    </location>
</feature>
<dbReference type="GO" id="GO:0006520">
    <property type="term" value="P:amino acid metabolic process"/>
    <property type="evidence" value="ECO:0007669"/>
    <property type="project" value="InterPro"/>
</dbReference>
<dbReference type="InterPro" id="IPR015421">
    <property type="entry name" value="PyrdxlP-dep_Trfase_major"/>
</dbReference>
<evidence type="ECO:0000256" key="3">
    <source>
        <dbReference type="ARBA" id="ARBA00022576"/>
    </source>
</evidence>
<keyword evidence="3 6" id="KW-0032">Aminotransferase</keyword>
<evidence type="ECO:0000313" key="9">
    <source>
        <dbReference type="Proteomes" id="UP001180842"/>
    </source>
</evidence>
<dbReference type="CDD" id="cd00609">
    <property type="entry name" value="AAT_like"/>
    <property type="match status" value="1"/>
</dbReference>
<proteinExistence type="inferred from homology"/>
<evidence type="ECO:0000313" key="8">
    <source>
        <dbReference type="EMBL" id="MDT2735836.1"/>
    </source>
</evidence>
<evidence type="ECO:0000256" key="1">
    <source>
        <dbReference type="ARBA" id="ARBA00001933"/>
    </source>
</evidence>
<dbReference type="InterPro" id="IPR004839">
    <property type="entry name" value="Aminotransferase_I/II_large"/>
</dbReference>
<comment type="cofactor">
    <cofactor evidence="1 6">
        <name>pyridoxal 5'-phosphate</name>
        <dbReference type="ChEBI" id="CHEBI:597326"/>
    </cofactor>
</comment>
<dbReference type="Pfam" id="PF00155">
    <property type="entry name" value="Aminotran_1_2"/>
    <property type="match status" value="1"/>
</dbReference>
<reference evidence="8" key="1">
    <citation type="submission" date="2023-03" db="EMBL/GenBank/DDBJ databases">
        <authorList>
            <person name="Shen W."/>
            <person name="Cai J."/>
        </authorList>
    </citation>
    <scope>NUCLEOTIDE SEQUENCE</scope>
    <source>
        <strain evidence="8">P69-2</strain>
    </source>
</reference>
<dbReference type="Gene3D" id="3.40.640.10">
    <property type="entry name" value="Type I PLP-dependent aspartate aminotransferase-like (Major domain)"/>
    <property type="match status" value="1"/>
</dbReference>
<dbReference type="EC" id="2.6.1.-" evidence="6"/>
<dbReference type="EMBL" id="JARQAI010000001">
    <property type="protein sequence ID" value="MDT2735836.1"/>
    <property type="molecule type" value="Genomic_DNA"/>
</dbReference>
<keyword evidence="4 6" id="KW-0808">Transferase</keyword>
<name>A0AAE4I117_9ENTE</name>
<evidence type="ECO:0000259" key="7">
    <source>
        <dbReference type="Pfam" id="PF00155"/>
    </source>
</evidence>
<dbReference type="InterPro" id="IPR050596">
    <property type="entry name" value="AspAT/PAT-like"/>
</dbReference>
<dbReference type="RefSeq" id="WP_067624352.1">
    <property type="nucleotide sequence ID" value="NZ_BAAAXL010000001.1"/>
</dbReference>
<dbReference type="Gene3D" id="3.90.1150.10">
    <property type="entry name" value="Aspartate Aminotransferase, domain 1"/>
    <property type="match status" value="1"/>
</dbReference>
<dbReference type="GO" id="GO:0030170">
    <property type="term" value="F:pyridoxal phosphate binding"/>
    <property type="evidence" value="ECO:0007669"/>
    <property type="project" value="InterPro"/>
</dbReference>
<evidence type="ECO:0000256" key="4">
    <source>
        <dbReference type="ARBA" id="ARBA00022679"/>
    </source>
</evidence>
<dbReference type="SUPFAM" id="SSF53383">
    <property type="entry name" value="PLP-dependent transferases"/>
    <property type="match status" value="1"/>
</dbReference>
<dbReference type="PANTHER" id="PTHR46383:SF3">
    <property type="entry name" value="ASPARTATE AMINOTRANSFERASE-RELATED"/>
    <property type="match status" value="1"/>
</dbReference>
<gene>
    <name evidence="8" type="ORF">P7H00_01650</name>
</gene>
<organism evidence="8 9">
    <name type="scientific">Enterococcus pseudoavium</name>
    <dbReference type="NCBI Taxonomy" id="44007"/>
    <lineage>
        <taxon>Bacteria</taxon>
        <taxon>Bacillati</taxon>
        <taxon>Bacillota</taxon>
        <taxon>Bacilli</taxon>
        <taxon>Lactobacillales</taxon>
        <taxon>Enterococcaceae</taxon>
        <taxon>Enterococcus</taxon>
    </lineage>
</organism>
<dbReference type="InterPro" id="IPR015424">
    <property type="entry name" value="PyrdxlP-dep_Trfase"/>
</dbReference>
<accession>A0AAE4I117</accession>
<evidence type="ECO:0000256" key="5">
    <source>
        <dbReference type="ARBA" id="ARBA00022898"/>
    </source>
</evidence>
<dbReference type="InterPro" id="IPR004838">
    <property type="entry name" value="NHTrfase_class1_PyrdxlP-BS"/>
</dbReference>
<dbReference type="FunFam" id="3.40.640.10:FF:000033">
    <property type="entry name" value="Aspartate aminotransferase"/>
    <property type="match status" value="1"/>
</dbReference>
<evidence type="ECO:0000256" key="2">
    <source>
        <dbReference type="ARBA" id="ARBA00007441"/>
    </source>
</evidence>
<sequence length="392" mass="44193">MRNFLTKKITEIQPSGIRKFFDIVSEQPDALSLGVGEPDFDTPSHMMREGVRSLQEGRTFYTANAGLLELREKISEYLAFRNKVHYDPQSEIVVTVGGSEAIDLALRIFIDPGDEVIIPQPSFVCYEPITQMAGGTPVPIDLQAANQFMLTPEELEGAITAKSKILILSYPNNPTGATMDREALIKIADVVKKHDLLVITDEIYAELVYDEPFTSIAELPEMRERTIVINGFSKGFAMTGWRLGFMAGPEIFMEQLLKLHQYTIMAAPTASQYAALAGLKNNWQETVEPMRLSYEERRNYLHHALEQMGLPCYKAKGAFYLFPEIRQFGLSSEEFALRLLAEEKLAVVPGSAFGQSGEGFLRLSYAYSIKELKEAIRRLERFIQRLQEQAEA</sequence>
<dbReference type="Proteomes" id="UP001180842">
    <property type="component" value="Unassembled WGS sequence"/>
</dbReference>